<dbReference type="PANTHER" id="PTHR43155:SF2">
    <property type="entry name" value="CYCLIC DI-GMP PHOSPHODIESTERASE PA4108"/>
    <property type="match status" value="1"/>
</dbReference>
<proteinExistence type="predicted"/>
<dbReference type="CDD" id="cd00077">
    <property type="entry name" value="HDc"/>
    <property type="match status" value="1"/>
</dbReference>
<dbReference type="Proteomes" id="UP000309676">
    <property type="component" value="Unassembled WGS sequence"/>
</dbReference>
<accession>A0A5R9G9W9</accession>
<dbReference type="InterPro" id="IPR003607">
    <property type="entry name" value="HD/PDEase_dom"/>
</dbReference>
<dbReference type="RefSeq" id="WP_138198403.1">
    <property type="nucleotide sequence ID" value="NZ_VCIW01000046.1"/>
</dbReference>
<dbReference type="SUPFAM" id="SSF109604">
    <property type="entry name" value="HD-domain/PDEase-like"/>
    <property type="match status" value="1"/>
</dbReference>
<dbReference type="Gene3D" id="1.10.3210.10">
    <property type="entry name" value="Hypothetical protein af1432"/>
    <property type="match status" value="1"/>
</dbReference>
<dbReference type="InterPro" id="IPR037522">
    <property type="entry name" value="HD_GYP_dom"/>
</dbReference>
<keyword evidence="3" id="KW-1185">Reference proteome</keyword>
<name>A0A5R9G9W9_9BACL</name>
<evidence type="ECO:0000313" key="3">
    <source>
        <dbReference type="Proteomes" id="UP000309676"/>
    </source>
</evidence>
<feature type="domain" description="HD-GYP" evidence="1">
    <location>
        <begin position="113"/>
        <end position="309"/>
    </location>
</feature>
<gene>
    <name evidence="2" type="ORF">FE782_31890</name>
</gene>
<dbReference type="OrthoDB" id="9759601at2"/>
<dbReference type="AlphaFoldDB" id="A0A5R9G9W9"/>
<comment type="caution">
    <text evidence="2">The sequence shown here is derived from an EMBL/GenBank/DDBJ whole genome shotgun (WGS) entry which is preliminary data.</text>
</comment>
<dbReference type="PROSITE" id="PS51832">
    <property type="entry name" value="HD_GYP"/>
    <property type="match status" value="1"/>
</dbReference>
<dbReference type="SMART" id="SM00471">
    <property type="entry name" value="HDc"/>
    <property type="match status" value="1"/>
</dbReference>
<dbReference type="EMBL" id="VCIW01000046">
    <property type="protein sequence ID" value="TLS48225.1"/>
    <property type="molecule type" value="Genomic_DNA"/>
</dbReference>
<sequence length="360" mass="40592">MRRTHISTARPGYRLAKPIWTETGSILLGVGVELNDRYLDRLKQMGIDYIYVEDNRTSDIIPEDVLQDETRKKSVEAVHKTMTGLMSEAKGKKAAPVKDLGSTFRTLFTDIMTELPNRGDVVVNLINLHVKDGYLFHHSVNVAVLAGVLGIAKGYNRNQLLELGVGALLFDVGMTVFPDNLWMVSADLTDEQRIRLQKHTEEGYNILRKQFDVSLLSAHCALQHHERFDGTGYPRGLKGGEIHEYAQIVAIADVYDALTSPRPYRKRFSPSEAIEFLYANGNQWFDLELIRLFCKYIAIYPVSSTVQLNTGQLGVVSYVDPLVTHRPIVRIIQEADGKETSSAYEIDLRQQVNVTIVQTL</sequence>
<dbReference type="Pfam" id="PF13487">
    <property type="entry name" value="HD_5"/>
    <property type="match status" value="1"/>
</dbReference>
<organism evidence="2 3">
    <name type="scientific">Paenibacillus antri</name>
    <dbReference type="NCBI Taxonomy" id="2582848"/>
    <lineage>
        <taxon>Bacteria</taxon>
        <taxon>Bacillati</taxon>
        <taxon>Bacillota</taxon>
        <taxon>Bacilli</taxon>
        <taxon>Bacillales</taxon>
        <taxon>Paenibacillaceae</taxon>
        <taxon>Paenibacillus</taxon>
    </lineage>
</organism>
<dbReference type="PANTHER" id="PTHR43155">
    <property type="entry name" value="CYCLIC DI-GMP PHOSPHODIESTERASE PA4108-RELATED"/>
    <property type="match status" value="1"/>
</dbReference>
<evidence type="ECO:0000313" key="2">
    <source>
        <dbReference type="EMBL" id="TLS48225.1"/>
    </source>
</evidence>
<reference evidence="2 3" key="1">
    <citation type="submission" date="2019-05" db="EMBL/GenBank/DDBJ databases">
        <authorList>
            <person name="Narsing Rao M.P."/>
            <person name="Li W.J."/>
        </authorList>
    </citation>
    <scope>NUCLEOTIDE SEQUENCE [LARGE SCALE GENOMIC DNA]</scope>
    <source>
        <strain evidence="2 3">SYSU_K30003</strain>
    </source>
</reference>
<evidence type="ECO:0000259" key="1">
    <source>
        <dbReference type="PROSITE" id="PS51832"/>
    </source>
</evidence>
<protein>
    <submittedName>
        <fullName evidence="2">HD-GYP domain-containing protein</fullName>
    </submittedName>
</protein>